<organism evidence="1 2">
    <name type="scientific">Nocardia donostiensis</name>
    <dbReference type="NCBI Taxonomy" id="1538463"/>
    <lineage>
        <taxon>Bacteria</taxon>
        <taxon>Bacillati</taxon>
        <taxon>Actinomycetota</taxon>
        <taxon>Actinomycetes</taxon>
        <taxon>Mycobacteriales</taxon>
        <taxon>Nocardiaceae</taxon>
        <taxon>Nocardia</taxon>
    </lineage>
</organism>
<dbReference type="STRING" id="1538463.B0T36_21385"/>
<dbReference type="Pfam" id="PF12900">
    <property type="entry name" value="Pyridox_ox_2"/>
    <property type="match status" value="1"/>
</dbReference>
<name>A0A1W0ASG4_9NOCA</name>
<dbReference type="EMBL" id="MUMY01000012">
    <property type="protein sequence ID" value="ONM48036.1"/>
    <property type="molecule type" value="Genomic_DNA"/>
</dbReference>
<comment type="caution">
    <text evidence="1">The sequence shown here is derived from an EMBL/GenBank/DDBJ whole genome shotgun (WGS) entry which is preliminary data.</text>
</comment>
<dbReference type="Proteomes" id="UP000188836">
    <property type="component" value="Unassembled WGS sequence"/>
</dbReference>
<dbReference type="InterPro" id="IPR024747">
    <property type="entry name" value="Pyridox_Oxase-rel"/>
</dbReference>
<evidence type="ECO:0000313" key="2">
    <source>
        <dbReference type="Proteomes" id="UP000188836"/>
    </source>
</evidence>
<reference evidence="1 2" key="1">
    <citation type="journal article" date="2016" name="Antonie Van Leeuwenhoek">
        <title>Nocardia donostiensis sp. nov., isolated from human respiratory specimens.</title>
        <authorList>
            <person name="Ercibengoa M."/>
            <person name="Bell M."/>
            <person name="Marimon J.M."/>
            <person name="Humrighouse B."/>
            <person name="Klenk H.P."/>
            <person name="Potter G."/>
            <person name="Perez-Trallero E."/>
        </authorList>
    </citation>
    <scope>NUCLEOTIDE SEQUENCE [LARGE SCALE GENOMIC DNA]</scope>
    <source>
        <strain evidence="1 2">X1655</strain>
    </source>
</reference>
<protein>
    <submittedName>
        <fullName evidence="1">Pyridoxamine 5'-phosphate oxidase</fullName>
    </submittedName>
</protein>
<dbReference type="InterPro" id="IPR012349">
    <property type="entry name" value="Split_barrel_FMN-bd"/>
</dbReference>
<sequence length="142" mass="15528">MCQEYDGYARRTVELARDEALGLLASVPFGRIVFTSNALPAIRPVNHLVDSEGFVVVRTRLLSGLAALMRPGRSVVVAYEADEIDPVRRIGWSVVVTGLARTVTTPERVAEYGRTLQPWVEPRTAAVITIEPTIVSGLRLVA</sequence>
<accession>A0A1W0ASG4</accession>
<gene>
    <name evidence="1" type="ORF">B0T46_15235</name>
</gene>
<keyword evidence="2" id="KW-1185">Reference proteome</keyword>
<proteinExistence type="predicted"/>
<dbReference type="Gene3D" id="2.30.110.10">
    <property type="entry name" value="Electron Transport, Fmn-binding Protein, Chain A"/>
    <property type="match status" value="1"/>
</dbReference>
<dbReference type="SUPFAM" id="SSF50475">
    <property type="entry name" value="FMN-binding split barrel"/>
    <property type="match status" value="1"/>
</dbReference>
<dbReference type="AlphaFoldDB" id="A0A1W0ASG4"/>
<evidence type="ECO:0000313" key="1">
    <source>
        <dbReference type="EMBL" id="ONM48036.1"/>
    </source>
</evidence>